<gene>
    <name evidence="2" type="ORF">COCCADRAFT_10655</name>
</gene>
<dbReference type="RefSeq" id="XP_007719098.1">
    <property type="nucleotide sequence ID" value="XM_007720908.1"/>
</dbReference>
<dbReference type="EMBL" id="KI965356">
    <property type="protein sequence ID" value="EUC26597.1"/>
    <property type="molecule type" value="Genomic_DNA"/>
</dbReference>
<proteinExistence type="predicted"/>
<reference evidence="2 3" key="1">
    <citation type="journal article" date="2013" name="PLoS Genet.">
        <title>Comparative genome structure, secondary metabolite, and effector coding capacity across Cochliobolus pathogens.</title>
        <authorList>
            <person name="Condon B.J."/>
            <person name="Leng Y."/>
            <person name="Wu D."/>
            <person name="Bushley K.E."/>
            <person name="Ohm R.A."/>
            <person name="Otillar R."/>
            <person name="Martin J."/>
            <person name="Schackwitz W."/>
            <person name="Grimwood J."/>
            <person name="MohdZainudin N."/>
            <person name="Xue C."/>
            <person name="Wang R."/>
            <person name="Manning V.A."/>
            <person name="Dhillon B."/>
            <person name="Tu Z.J."/>
            <person name="Steffenson B.J."/>
            <person name="Salamov A."/>
            <person name="Sun H."/>
            <person name="Lowry S."/>
            <person name="LaButti K."/>
            <person name="Han J."/>
            <person name="Copeland A."/>
            <person name="Lindquist E."/>
            <person name="Barry K."/>
            <person name="Schmutz J."/>
            <person name="Baker S.E."/>
            <person name="Ciuffetti L.M."/>
            <person name="Grigoriev I.V."/>
            <person name="Zhong S."/>
            <person name="Turgeon B.G."/>
        </authorList>
    </citation>
    <scope>NUCLEOTIDE SEQUENCE [LARGE SCALE GENOMIC DNA]</scope>
    <source>
        <strain evidence="2 3">26-R-13</strain>
    </source>
</reference>
<keyword evidence="3" id="KW-1185">Reference proteome</keyword>
<dbReference type="HOGENOM" id="CLU_2687453_0_0_1"/>
<accession>W6XHQ3</accession>
<dbReference type="AlphaFoldDB" id="W6XHQ3"/>
<evidence type="ECO:0000313" key="3">
    <source>
        <dbReference type="Proteomes" id="UP000053841"/>
    </source>
</evidence>
<dbReference type="OrthoDB" id="3694075at2759"/>
<dbReference type="GeneID" id="19143416"/>
<evidence type="ECO:0000313" key="2">
    <source>
        <dbReference type="EMBL" id="EUC26597.1"/>
    </source>
</evidence>
<feature type="region of interest" description="Disordered" evidence="1">
    <location>
        <begin position="1"/>
        <end position="27"/>
    </location>
</feature>
<evidence type="ECO:0000256" key="1">
    <source>
        <dbReference type="SAM" id="MobiDB-lite"/>
    </source>
</evidence>
<dbReference type="KEGG" id="bze:COCCADRAFT_10655"/>
<protein>
    <submittedName>
        <fullName evidence="2">Uncharacterized protein</fullName>
    </submittedName>
</protein>
<name>W6XHQ3_COCC2</name>
<dbReference type="Proteomes" id="UP000053841">
    <property type="component" value="Unassembled WGS sequence"/>
</dbReference>
<sequence>MYRSRPSLEGRAAGPPRKKRGLGATTSDVTLPFQGVRNDTSTYLPLNPEVNEIRYVAVDPGEGDAPLSGFLGYL</sequence>
<organism evidence="2 3">
    <name type="scientific">Cochliobolus carbonum (strain 26-R-13)</name>
    <name type="common">Maize leaf spot fungus</name>
    <name type="synonym">Bipolaris zeicola</name>
    <dbReference type="NCBI Taxonomy" id="930089"/>
    <lineage>
        <taxon>Eukaryota</taxon>
        <taxon>Fungi</taxon>
        <taxon>Dikarya</taxon>
        <taxon>Ascomycota</taxon>
        <taxon>Pezizomycotina</taxon>
        <taxon>Dothideomycetes</taxon>
        <taxon>Pleosporomycetidae</taxon>
        <taxon>Pleosporales</taxon>
        <taxon>Pleosporineae</taxon>
        <taxon>Pleosporaceae</taxon>
        <taxon>Bipolaris</taxon>
    </lineage>
</organism>